<evidence type="ECO:0000313" key="3">
    <source>
        <dbReference type="Proteomes" id="UP000295164"/>
    </source>
</evidence>
<proteinExistence type="predicted"/>
<organism evidence="2 3">
    <name type="scientific">Flaviaesturariibacter aridisoli</name>
    <dbReference type="NCBI Taxonomy" id="2545761"/>
    <lineage>
        <taxon>Bacteria</taxon>
        <taxon>Pseudomonadati</taxon>
        <taxon>Bacteroidota</taxon>
        <taxon>Chitinophagia</taxon>
        <taxon>Chitinophagales</taxon>
        <taxon>Chitinophagaceae</taxon>
        <taxon>Flaviaestuariibacter</taxon>
    </lineage>
</organism>
<dbReference type="Proteomes" id="UP000295164">
    <property type="component" value="Unassembled WGS sequence"/>
</dbReference>
<accession>A0A4R4E018</accession>
<evidence type="ECO:0000256" key="1">
    <source>
        <dbReference type="SAM" id="SignalP"/>
    </source>
</evidence>
<keyword evidence="1" id="KW-0732">Signal</keyword>
<sequence>MKHLFFVLALFAALGAAAQGSNSTRPVAPALDKSPMDMAYYPVNYPMLKVQDKAAEPLLVRAIYSRPLKNGRNIFGDLVPYNEVWRLGANEATEVEFFRDVRVGGKKLAKGKYTLYAIATPQQWTLIFNKETDTWGAFKYDEKKDVARVTVPVETLSESLEPFTLYFEKTAAGPVLVVAWDTQRVTLPIAVK</sequence>
<evidence type="ECO:0000313" key="2">
    <source>
        <dbReference type="EMBL" id="TCZ67084.1"/>
    </source>
</evidence>
<dbReference type="Pfam" id="PF11138">
    <property type="entry name" value="DUF2911"/>
    <property type="match status" value="1"/>
</dbReference>
<keyword evidence="3" id="KW-1185">Reference proteome</keyword>
<dbReference type="InterPro" id="IPR021314">
    <property type="entry name" value="DUF2911"/>
</dbReference>
<reference evidence="2 3" key="1">
    <citation type="submission" date="2019-03" db="EMBL/GenBank/DDBJ databases">
        <authorList>
            <person name="Kim M.K.M."/>
        </authorList>
    </citation>
    <scope>NUCLEOTIDE SEQUENCE [LARGE SCALE GENOMIC DNA]</scope>
    <source>
        <strain evidence="2 3">17J68-15</strain>
    </source>
</reference>
<dbReference type="OrthoDB" id="9808374at2"/>
<protein>
    <submittedName>
        <fullName evidence="2">DUF2911 domain-containing protein</fullName>
    </submittedName>
</protein>
<feature type="chain" id="PRO_5020511160" evidence="1">
    <location>
        <begin position="19"/>
        <end position="192"/>
    </location>
</feature>
<dbReference type="RefSeq" id="WP_131853691.1">
    <property type="nucleotide sequence ID" value="NZ_SKFH01000039.1"/>
</dbReference>
<dbReference type="EMBL" id="SKFH01000039">
    <property type="protein sequence ID" value="TCZ67084.1"/>
    <property type="molecule type" value="Genomic_DNA"/>
</dbReference>
<comment type="caution">
    <text evidence="2">The sequence shown here is derived from an EMBL/GenBank/DDBJ whole genome shotgun (WGS) entry which is preliminary data.</text>
</comment>
<feature type="signal peptide" evidence="1">
    <location>
        <begin position="1"/>
        <end position="18"/>
    </location>
</feature>
<dbReference type="AlphaFoldDB" id="A0A4R4E018"/>
<name>A0A4R4E018_9BACT</name>
<gene>
    <name evidence="2" type="ORF">E0486_16225</name>
</gene>